<sequence>MKSRGKKHHQQQMEDKNSKDICQLRDYGYYHLTPGKKTEDGLIYILCEDDAKDLATYGLSSIENVDTNADYFDANKAKIAKITENAGAKSGANSENVGAENVENTGAENATNIDNTENVGAKNAENVGVENATNGKNACAENHATRQAENPDNVGSIADLKTYPSQDTIAEPNTGTITQEYLWEPTNVFGCSSRKNHGPKKKVSGNDKEQKMVDDVNIDDSSDADSFHDSVHEFEDETKEQTVEVDNMVDSNQTDGEGDAANFHELDSNESTCEDDGDITVQRRKHPWFKPKIDMDDPKFVLGLLFGTKEEFKRHAYIME</sequence>
<feature type="region of interest" description="Disordered" evidence="1">
    <location>
        <begin position="189"/>
        <end position="208"/>
    </location>
</feature>
<evidence type="ECO:0000313" key="2">
    <source>
        <dbReference type="EMBL" id="KAL3527485.1"/>
    </source>
</evidence>
<evidence type="ECO:0000256" key="1">
    <source>
        <dbReference type="SAM" id="MobiDB-lite"/>
    </source>
</evidence>
<dbReference type="Proteomes" id="UP001630127">
    <property type="component" value="Unassembled WGS sequence"/>
</dbReference>
<comment type="caution">
    <text evidence="2">The sequence shown here is derived from an EMBL/GenBank/DDBJ whole genome shotgun (WGS) entry which is preliminary data.</text>
</comment>
<name>A0ABD3AAB7_9GENT</name>
<accession>A0ABD3AAB7</accession>
<feature type="compositionally biased region" description="Basic residues" evidence="1">
    <location>
        <begin position="194"/>
        <end position="203"/>
    </location>
</feature>
<evidence type="ECO:0000313" key="3">
    <source>
        <dbReference type="Proteomes" id="UP001630127"/>
    </source>
</evidence>
<protein>
    <submittedName>
        <fullName evidence="2">Uncharacterized protein</fullName>
    </submittedName>
</protein>
<reference evidence="2 3" key="1">
    <citation type="submission" date="2024-11" db="EMBL/GenBank/DDBJ databases">
        <title>A near-complete genome assembly of Cinchona calisaya.</title>
        <authorList>
            <person name="Lian D.C."/>
            <person name="Zhao X.W."/>
            <person name="Wei L."/>
        </authorList>
    </citation>
    <scope>NUCLEOTIDE SEQUENCE [LARGE SCALE GENOMIC DNA]</scope>
    <source>
        <tissue evidence="2">Nenye</tissue>
    </source>
</reference>
<proteinExistence type="predicted"/>
<keyword evidence="3" id="KW-1185">Reference proteome</keyword>
<dbReference type="AlphaFoldDB" id="A0ABD3AAB7"/>
<gene>
    <name evidence="2" type="ORF">ACH5RR_012141</name>
</gene>
<organism evidence="2 3">
    <name type="scientific">Cinchona calisaya</name>
    <dbReference type="NCBI Taxonomy" id="153742"/>
    <lineage>
        <taxon>Eukaryota</taxon>
        <taxon>Viridiplantae</taxon>
        <taxon>Streptophyta</taxon>
        <taxon>Embryophyta</taxon>
        <taxon>Tracheophyta</taxon>
        <taxon>Spermatophyta</taxon>
        <taxon>Magnoliopsida</taxon>
        <taxon>eudicotyledons</taxon>
        <taxon>Gunneridae</taxon>
        <taxon>Pentapetalae</taxon>
        <taxon>asterids</taxon>
        <taxon>lamiids</taxon>
        <taxon>Gentianales</taxon>
        <taxon>Rubiaceae</taxon>
        <taxon>Cinchonoideae</taxon>
        <taxon>Cinchoneae</taxon>
        <taxon>Cinchona</taxon>
    </lineage>
</organism>
<dbReference type="EMBL" id="JBJUIK010000005">
    <property type="protein sequence ID" value="KAL3527485.1"/>
    <property type="molecule type" value="Genomic_DNA"/>
</dbReference>
<feature type="region of interest" description="Disordered" evidence="1">
    <location>
        <begin position="255"/>
        <end position="276"/>
    </location>
</feature>